<feature type="compositionally biased region" description="Polar residues" evidence="2">
    <location>
        <begin position="68"/>
        <end position="78"/>
    </location>
</feature>
<dbReference type="InterPro" id="IPR003343">
    <property type="entry name" value="Big_2"/>
</dbReference>
<feature type="region of interest" description="Disordered" evidence="2">
    <location>
        <begin position="521"/>
        <end position="613"/>
    </location>
</feature>
<dbReference type="Pfam" id="PF00112">
    <property type="entry name" value="Peptidase_C1"/>
    <property type="match status" value="1"/>
</dbReference>
<evidence type="ECO:0000259" key="4">
    <source>
        <dbReference type="SMART" id="SM00635"/>
    </source>
</evidence>
<dbReference type="InterPro" id="IPR038765">
    <property type="entry name" value="Papain-like_cys_pep_sf"/>
</dbReference>
<feature type="compositionally biased region" description="Polar residues" evidence="2">
    <location>
        <begin position="567"/>
        <end position="580"/>
    </location>
</feature>
<feature type="compositionally biased region" description="Low complexity" evidence="2">
    <location>
        <begin position="587"/>
        <end position="613"/>
    </location>
</feature>
<dbReference type="SMART" id="SM00645">
    <property type="entry name" value="Pept_C1"/>
    <property type="match status" value="1"/>
</dbReference>
<dbReference type="InterPro" id="IPR025660">
    <property type="entry name" value="Pept_his_AS"/>
</dbReference>
<feature type="region of interest" description="Disordered" evidence="2">
    <location>
        <begin position="68"/>
        <end position="87"/>
    </location>
</feature>
<dbReference type="PROSITE" id="PS00139">
    <property type="entry name" value="THIOL_PROTEASE_CYS"/>
    <property type="match status" value="1"/>
</dbReference>
<proteinExistence type="inferred from homology"/>
<gene>
    <name evidence="6" type="ORF">H8704_01625</name>
</gene>
<keyword evidence="3" id="KW-0732">Signal</keyword>
<dbReference type="PANTHER" id="PTHR12411">
    <property type="entry name" value="CYSTEINE PROTEASE FAMILY C1-RELATED"/>
    <property type="match status" value="1"/>
</dbReference>
<feature type="domain" description="BIG2" evidence="4">
    <location>
        <begin position="616"/>
        <end position="692"/>
    </location>
</feature>
<dbReference type="Gene3D" id="2.60.40.1080">
    <property type="match status" value="1"/>
</dbReference>
<protein>
    <submittedName>
        <fullName evidence="6">Ig-like domain-containing protein</fullName>
    </submittedName>
</protein>
<dbReference type="Pfam" id="PF18560">
    <property type="entry name" value="Lectin_like"/>
    <property type="match status" value="1"/>
</dbReference>
<dbReference type="InterPro" id="IPR013128">
    <property type="entry name" value="Peptidase_C1A"/>
</dbReference>
<dbReference type="InterPro" id="IPR040528">
    <property type="entry name" value="Lectin-like"/>
</dbReference>
<organism evidence="6 7">
    <name type="scientific">Jutongia huaianensis</name>
    <dbReference type="NCBI Taxonomy" id="2763668"/>
    <lineage>
        <taxon>Bacteria</taxon>
        <taxon>Bacillati</taxon>
        <taxon>Bacillota</taxon>
        <taxon>Clostridia</taxon>
        <taxon>Lachnospirales</taxon>
        <taxon>Lachnospiraceae</taxon>
        <taxon>Jutongia</taxon>
    </lineage>
</organism>
<dbReference type="InterPro" id="IPR008964">
    <property type="entry name" value="Invasin/intimin_cell_adhesion"/>
</dbReference>
<dbReference type="SUPFAM" id="SSF54001">
    <property type="entry name" value="Cysteine proteinases"/>
    <property type="match status" value="1"/>
</dbReference>
<evidence type="ECO:0000256" key="3">
    <source>
        <dbReference type="SAM" id="SignalP"/>
    </source>
</evidence>
<feature type="signal peptide" evidence="3">
    <location>
        <begin position="1"/>
        <end position="26"/>
    </location>
</feature>
<dbReference type="EMBL" id="JACRSX010000001">
    <property type="protein sequence ID" value="MBC8561342.1"/>
    <property type="molecule type" value="Genomic_DNA"/>
</dbReference>
<reference evidence="6 7" key="1">
    <citation type="submission" date="2020-08" db="EMBL/GenBank/DDBJ databases">
        <title>Genome public.</title>
        <authorList>
            <person name="Liu C."/>
            <person name="Sun Q."/>
        </authorList>
    </citation>
    <scope>NUCLEOTIDE SEQUENCE [LARGE SCALE GENOMIC DNA]</scope>
    <source>
        <strain evidence="6 7">NSJ-37</strain>
    </source>
</reference>
<feature type="chain" id="PRO_5046895621" evidence="3">
    <location>
        <begin position="27"/>
        <end position="700"/>
    </location>
</feature>
<dbReference type="Gene3D" id="3.90.70.10">
    <property type="entry name" value="Cysteine proteinases"/>
    <property type="match status" value="1"/>
</dbReference>
<evidence type="ECO:0000313" key="6">
    <source>
        <dbReference type="EMBL" id="MBC8561342.1"/>
    </source>
</evidence>
<evidence type="ECO:0000259" key="5">
    <source>
        <dbReference type="SMART" id="SM00645"/>
    </source>
</evidence>
<dbReference type="RefSeq" id="WP_249297027.1">
    <property type="nucleotide sequence ID" value="NZ_JACRSX010000001.1"/>
</dbReference>
<dbReference type="SMART" id="SM00635">
    <property type="entry name" value="BID_2"/>
    <property type="match status" value="1"/>
</dbReference>
<dbReference type="InterPro" id="IPR000169">
    <property type="entry name" value="Pept_cys_AS"/>
</dbReference>
<comment type="caution">
    <text evidence="6">The sequence shown here is derived from an EMBL/GenBank/DDBJ whole genome shotgun (WGS) entry which is preliminary data.</text>
</comment>
<feature type="compositionally biased region" description="Low complexity" evidence="2">
    <location>
        <begin position="528"/>
        <end position="566"/>
    </location>
</feature>
<dbReference type="Proteomes" id="UP000606193">
    <property type="component" value="Unassembled WGS sequence"/>
</dbReference>
<dbReference type="Pfam" id="PF02368">
    <property type="entry name" value="Big_2"/>
    <property type="match status" value="1"/>
</dbReference>
<accession>A0ABR7MY85</accession>
<dbReference type="SUPFAM" id="SSF49373">
    <property type="entry name" value="Invasin/intimin cell-adhesion fragments"/>
    <property type="match status" value="1"/>
</dbReference>
<evidence type="ECO:0000256" key="2">
    <source>
        <dbReference type="SAM" id="MobiDB-lite"/>
    </source>
</evidence>
<sequence>MNRKKRTYLTAIFLAAVLPLTGILSGLPEASASASSLSVIEHIDTANNNGLIRSKYVDENGNEVTIVSPKSTRNTRSGLSLPDTYDSREQGAVTPIRDQGVTGSCWAFAAIKALESDSILQNLSALAGTDYSESHLVWYTYDPLSDNTDPLYGDYFSSQTTDTGGYYNLGGNAYYASYILADWWGAVSEDKAPFSADTNQTLRKMIRSMSSKPDTLRTESEVHLKNMDFYDPSDISGIKEAVMEHGSVDVSVYFDPSNMYHTSTVTSAYESTHDSEDANHCVTIIGWDDSFNTFSENAPASGAWLIANNYGENYKYSTNGYYWLSYYDSSLCEICTFEAEASDKYDTNFQYDGIGWGDLYLDTDDISFANVFTNDTDSPRSIGAAGFYTASDNQPYKVEIYRKLTGSTPDSGTRIDKCTTYGTVEHSGYHTITLSDSIAVAAGETFSVVVTFYAEDGNTVYVPIEGASDPFGSRYSSKSGQSYVYSEGKWMDNTSSKLGNNRRNMNNVCLKALASTITDAEYEEQEESLSSASATPIPESPTATPAASDSSETTSPASTPAASDSSGATCPSPVSTSTPRISAVPAPSGTPTSRVTVSPSSTPAVSPSPAGSSSVKNVLIVVKKKKVTLQKGKSKKIPIRVTPADSFHALTFRSKNKKIATINKNGKIKAKKKGTTRIIVNIPNGTKISIKVIVKKTKKK</sequence>
<dbReference type="InterPro" id="IPR000668">
    <property type="entry name" value="Peptidase_C1A_C"/>
</dbReference>
<evidence type="ECO:0000256" key="1">
    <source>
        <dbReference type="ARBA" id="ARBA00008455"/>
    </source>
</evidence>
<name>A0ABR7MY85_9FIRM</name>
<keyword evidence="7" id="KW-1185">Reference proteome</keyword>
<comment type="similarity">
    <text evidence="1">Belongs to the peptidase C1 family.</text>
</comment>
<feature type="domain" description="Peptidase C1A papain C-terminal" evidence="5">
    <location>
        <begin position="81"/>
        <end position="343"/>
    </location>
</feature>
<evidence type="ECO:0000313" key="7">
    <source>
        <dbReference type="Proteomes" id="UP000606193"/>
    </source>
</evidence>
<dbReference type="PROSITE" id="PS00639">
    <property type="entry name" value="THIOL_PROTEASE_HIS"/>
    <property type="match status" value="1"/>
</dbReference>